<sequence>MEMEEITMTEIQVTKSESEENLNKETLEVPEPKYLKIQNSSVLPLALLFMLGASTKKEDASKFGEFGTGLKYSIAYFARTGIKLRMFLGKKEITYAVHPKTVRKRVFNLIYINNRSTGYTTEYGSGWKAWEVVREIWCNAIDETNITKEVVTKDQIEGTARHTTFFLELQKPLQDVVDNWEDHFLETATPLYTSFSLDIYQSTGSLRLYKNKVLIHSAGKDAPRSLFYYDIKDAPLNELREYRGWTEYDIVKAVTQSSEKIAGMLVQAFHSYYEGTESNSEQQSKYDFHERSLDYAFYSSYISKEKIYENFKGKLYVSRDSSRGIKHGAKVSKGLLKLLGKCGLKTSDLLSYGGYGGGGYASRIEYEVLPNPRLEEKINQILKKYSLSLNFNVMIPIDGKDVDVALASESTVSFNTRLETVDTRELASIVLTGLVLAREKSYIVLKRLIKTTLSNNKKLKAVLEL</sequence>
<dbReference type="EMBL" id="LAZR01000126">
    <property type="protein sequence ID" value="KKN88715.1"/>
    <property type="molecule type" value="Genomic_DNA"/>
</dbReference>
<accession>A0A0F9U666</accession>
<gene>
    <name evidence="1" type="ORF">LCGC14_0246060</name>
</gene>
<organism evidence="1">
    <name type="scientific">marine sediment metagenome</name>
    <dbReference type="NCBI Taxonomy" id="412755"/>
    <lineage>
        <taxon>unclassified sequences</taxon>
        <taxon>metagenomes</taxon>
        <taxon>ecological metagenomes</taxon>
    </lineage>
</organism>
<reference evidence="1" key="1">
    <citation type="journal article" date="2015" name="Nature">
        <title>Complex archaea that bridge the gap between prokaryotes and eukaryotes.</title>
        <authorList>
            <person name="Spang A."/>
            <person name="Saw J.H."/>
            <person name="Jorgensen S.L."/>
            <person name="Zaremba-Niedzwiedzka K."/>
            <person name="Martijn J."/>
            <person name="Lind A.E."/>
            <person name="van Eijk R."/>
            <person name="Schleper C."/>
            <person name="Guy L."/>
            <person name="Ettema T.J."/>
        </authorList>
    </citation>
    <scope>NUCLEOTIDE SEQUENCE</scope>
</reference>
<name>A0A0F9U666_9ZZZZ</name>
<comment type="caution">
    <text evidence="1">The sequence shown here is derived from an EMBL/GenBank/DDBJ whole genome shotgun (WGS) entry which is preliminary data.</text>
</comment>
<evidence type="ECO:0000313" key="1">
    <source>
        <dbReference type="EMBL" id="KKN88715.1"/>
    </source>
</evidence>
<proteinExistence type="predicted"/>
<protein>
    <submittedName>
        <fullName evidence="1">Uncharacterized protein</fullName>
    </submittedName>
</protein>
<dbReference type="AlphaFoldDB" id="A0A0F9U666"/>